<dbReference type="GO" id="GO:0016853">
    <property type="term" value="F:isomerase activity"/>
    <property type="evidence" value="ECO:0007669"/>
    <property type="project" value="UniProtKB-KW"/>
</dbReference>
<feature type="non-terminal residue" evidence="2">
    <location>
        <position position="1"/>
    </location>
</feature>
<reference evidence="2" key="1">
    <citation type="submission" date="2018-05" db="EMBL/GenBank/DDBJ databases">
        <title>Draft genome of Mucuna pruriens seed.</title>
        <authorList>
            <person name="Nnadi N.E."/>
            <person name="Vos R."/>
            <person name="Hasami M.H."/>
            <person name="Devisetty U.K."/>
            <person name="Aguiy J.C."/>
        </authorList>
    </citation>
    <scope>NUCLEOTIDE SEQUENCE [LARGE SCALE GENOMIC DNA]</scope>
    <source>
        <strain evidence="2">JCA_2017</strain>
    </source>
</reference>
<dbReference type="InterPro" id="IPR023222">
    <property type="entry name" value="PsbQ-like_dom_sf"/>
</dbReference>
<keyword evidence="2" id="KW-0413">Isomerase</keyword>
<protein>
    <submittedName>
        <fullName evidence="2">Peptidyl-prolyl cis-trans isomerase CYP37, chloroplastic</fullName>
    </submittedName>
</protein>
<keyword evidence="1" id="KW-0793">Thylakoid</keyword>
<evidence type="ECO:0000256" key="1">
    <source>
        <dbReference type="ARBA" id="ARBA00023078"/>
    </source>
</evidence>
<feature type="non-terminal residue" evidence="2">
    <location>
        <position position="291"/>
    </location>
</feature>
<sequence length="291" mass="32571">MIEAVKNAQWRDAINTVKRMETFNNTFLHGDLEENVHIRPPLAFKADGDNTHVVFLDVNLLTPTEEGLKLALAEHEEMKYASVYWTYSWVLHYLKSNPRQGILLPTDSDLRLFAYCKRSVMGYFVKFGQSPTSWKTKKHSTISCFSGEAGYRAMAAATIPISIPGDRLRRADEATLEEISYLLRIPQRKPYGTMEGNMAVDEKDSILASIPAELKEKGSLVHASLIEGKGGLQTLLQSIKEQDADKVSVSLASTLDTVAELELLQAPGLSFLLPEQYAQQYPRSVIPIESH</sequence>
<gene>
    <name evidence="2" type="primary">CYP37</name>
    <name evidence="2" type="ORF">CR513_55430</name>
</gene>
<dbReference type="EMBL" id="QJKJ01013700">
    <property type="protein sequence ID" value="RDX65868.1"/>
    <property type="molecule type" value="Genomic_DNA"/>
</dbReference>
<proteinExistence type="predicted"/>
<dbReference type="STRING" id="157652.A0A371EIH7"/>
<comment type="caution">
    <text evidence="2">The sequence shown here is derived from an EMBL/GenBank/DDBJ whole genome shotgun (WGS) entry which is preliminary data.</text>
</comment>
<name>A0A371EIH7_MUCPR</name>
<dbReference type="Gene3D" id="1.20.120.290">
    <property type="entry name" value="Oxygen-evolving enhancer protein 3 (PsbQ), four-helix up-down bundle"/>
    <property type="match status" value="1"/>
</dbReference>
<accession>A0A371EIH7</accession>
<dbReference type="AlphaFoldDB" id="A0A371EIH7"/>
<evidence type="ECO:0000313" key="2">
    <source>
        <dbReference type="EMBL" id="RDX65868.1"/>
    </source>
</evidence>
<dbReference type="OrthoDB" id="1735926at2759"/>
<evidence type="ECO:0000313" key="3">
    <source>
        <dbReference type="Proteomes" id="UP000257109"/>
    </source>
</evidence>
<dbReference type="InterPro" id="IPR044259">
    <property type="entry name" value="CYP37-like"/>
</dbReference>
<dbReference type="PANTHER" id="PTHR47318:SF1">
    <property type="entry name" value="PEPTIDYL-PROLYL CIS-TRANS ISOMERASE CYP37, CHLOROPLASTIC"/>
    <property type="match status" value="1"/>
</dbReference>
<keyword evidence="3" id="KW-1185">Reference proteome</keyword>
<organism evidence="2 3">
    <name type="scientific">Mucuna pruriens</name>
    <name type="common">Velvet bean</name>
    <name type="synonym">Dolichos pruriens</name>
    <dbReference type="NCBI Taxonomy" id="157652"/>
    <lineage>
        <taxon>Eukaryota</taxon>
        <taxon>Viridiplantae</taxon>
        <taxon>Streptophyta</taxon>
        <taxon>Embryophyta</taxon>
        <taxon>Tracheophyta</taxon>
        <taxon>Spermatophyta</taxon>
        <taxon>Magnoliopsida</taxon>
        <taxon>eudicotyledons</taxon>
        <taxon>Gunneridae</taxon>
        <taxon>Pentapetalae</taxon>
        <taxon>rosids</taxon>
        <taxon>fabids</taxon>
        <taxon>Fabales</taxon>
        <taxon>Fabaceae</taxon>
        <taxon>Papilionoideae</taxon>
        <taxon>50 kb inversion clade</taxon>
        <taxon>NPAAA clade</taxon>
        <taxon>indigoferoid/millettioid clade</taxon>
        <taxon>Phaseoleae</taxon>
        <taxon>Mucuna</taxon>
    </lineage>
</organism>
<dbReference type="Proteomes" id="UP000257109">
    <property type="component" value="Unassembled WGS sequence"/>
</dbReference>
<dbReference type="PANTHER" id="PTHR47318">
    <property type="entry name" value="PEPTIDYL-PROLYL CIS-TRANS ISOMERASE CYP37, CHLOROPLASTIC"/>
    <property type="match status" value="1"/>
</dbReference>